<name>A0A1I1VS92_9GAMM</name>
<feature type="domain" description="Pterin-binding" evidence="15">
    <location>
        <begin position="16"/>
        <end position="268"/>
    </location>
</feature>
<evidence type="ECO:0000256" key="10">
    <source>
        <dbReference type="ARBA" id="ARBA00022842"/>
    </source>
</evidence>
<evidence type="ECO:0000256" key="4">
    <source>
        <dbReference type="ARBA" id="ARBA00009503"/>
    </source>
</evidence>
<accession>A0A1I1VS92</accession>
<dbReference type="GO" id="GO:0046872">
    <property type="term" value="F:metal ion binding"/>
    <property type="evidence" value="ECO:0007669"/>
    <property type="project" value="UniProtKB-KW"/>
</dbReference>
<dbReference type="InterPro" id="IPR045031">
    <property type="entry name" value="DHP_synth-like"/>
</dbReference>
<dbReference type="SUPFAM" id="SSF51717">
    <property type="entry name" value="Dihydropteroate synthetase-like"/>
    <property type="match status" value="1"/>
</dbReference>
<dbReference type="InterPro" id="IPR011005">
    <property type="entry name" value="Dihydropteroate_synth-like_sf"/>
</dbReference>
<evidence type="ECO:0000256" key="8">
    <source>
        <dbReference type="ARBA" id="ARBA00022679"/>
    </source>
</evidence>
<keyword evidence="17" id="KW-1185">Reference proteome</keyword>
<comment type="pathway">
    <text evidence="3 14">Cofactor biosynthesis; tetrahydrofolate biosynthesis; 7,8-dihydrofolate from 2-amino-4-hydroxy-6-hydroxymethyl-7,8-dihydropteridine diphosphate and 4-aminobenzoate: step 1/2.</text>
</comment>
<evidence type="ECO:0000256" key="7">
    <source>
        <dbReference type="ARBA" id="ARBA00016919"/>
    </source>
</evidence>
<dbReference type="PROSITE" id="PS00792">
    <property type="entry name" value="DHPS_1"/>
    <property type="match status" value="1"/>
</dbReference>
<comment type="function">
    <text evidence="13 14">Catalyzes the condensation of para-aminobenzoate (pABA) with 6-hydroxymethyl-7,8-dihydropterin diphosphate (DHPt-PP) to form 7,8-dihydropteroate (H2Pte), the immediate precursor of folate derivatives.</text>
</comment>
<evidence type="ECO:0000256" key="13">
    <source>
        <dbReference type="ARBA" id="ARBA00053449"/>
    </source>
</evidence>
<dbReference type="FunFam" id="3.20.20.20:FF:000004">
    <property type="entry name" value="Dihydropteroate synthase"/>
    <property type="match status" value="1"/>
</dbReference>
<keyword evidence="9 14" id="KW-0479">Metal-binding</keyword>
<sequence length="276" mass="29719">MSEHESPVPGVPLDRPGVMGILNVTPDSFSDGGRHTDVEAALASAETMLEAGATIIDVGGESTRPGADPVAEEEELQRVVPVVEALVQRLGCPVSVDTSKPAVMREVVRAGAALINDVRSLRQEDALATAAELEVAVCVMHMQGEPTNMQDEPFYQDVVTDVMEFLEERVYACERAGIPRERILIDPGFGFAKDLGHNLTLLKHLDRFQSLGLPMLVGVSRKSMIGQILGRKVEERLPGSLALAALAVWQNATLIRAHDVAATVDAVRMIEAVRNA</sequence>
<protein>
    <recommendedName>
        <fullName evidence="7 14">Dihydropteroate synthase</fullName>
        <shortName evidence="14">DHPS</shortName>
        <ecNumber evidence="6 14">2.5.1.15</ecNumber>
    </recommendedName>
    <alternativeName>
        <fullName evidence="12 14">Dihydropteroate pyrophosphorylase</fullName>
    </alternativeName>
</protein>
<evidence type="ECO:0000256" key="14">
    <source>
        <dbReference type="RuleBase" id="RU361205"/>
    </source>
</evidence>
<evidence type="ECO:0000259" key="15">
    <source>
        <dbReference type="PROSITE" id="PS50972"/>
    </source>
</evidence>
<evidence type="ECO:0000256" key="3">
    <source>
        <dbReference type="ARBA" id="ARBA00004763"/>
    </source>
</evidence>
<evidence type="ECO:0000256" key="6">
    <source>
        <dbReference type="ARBA" id="ARBA00012458"/>
    </source>
</evidence>
<comment type="similarity">
    <text evidence="4 14">Belongs to the DHPS family.</text>
</comment>
<evidence type="ECO:0000313" key="17">
    <source>
        <dbReference type="Proteomes" id="UP000198611"/>
    </source>
</evidence>
<dbReference type="RefSeq" id="WP_162493635.1">
    <property type="nucleotide sequence ID" value="NZ_FOMJ01000010.1"/>
</dbReference>
<dbReference type="InterPro" id="IPR000489">
    <property type="entry name" value="Pterin-binding_dom"/>
</dbReference>
<evidence type="ECO:0000256" key="2">
    <source>
        <dbReference type="ARBA" id="ARBA00001946"/>
    </source>
</evidence>
<dbReference type="NCBIfam" id="TIGR01496">
    <property type="entry name" value="DHPS"/>
    <property type="match status" value="1"/>
</dbReference>
<evidence type="ECO:0000313" key="16">
    <source>
        <dbReference type="EMBL" id="SFD85694.1"/>
    </source>
</evidence>
<dbReference type="PANTHER" id="PTHR20941">
    <property type="entry name" value="FOLATE SYNTHESIS PROTEINS"/>
    <property type="match status" value="1"/>
</dbReference>
<dbReference type="UniPathway" id="UPA00077">
    <property type="reaction ID" value="UER00156"/>
</dbReference>
<evidence type="ECO:0000256" key="5">
    <source>
        <dbReference type="ARBA" id="ARBA00011738"/>
    </source>
</evidence>
<dbReference type="PANTHER" id="PTHR20941:SF1">
    <property type="entry name" value="FOLIC ACID SYNTHESIS PROTEIN FOL1"/>
    <property type="match status" value="1"/>
</dbReference>
<comment type="subunit">
    <text evidence="5">Homodimer.</text>
</comment>
<organism evidence="16 17">
    <name type="scientific">Thiohalospira halophila DSM 15071</name>
    <dbReference type="NCBI Taxonomy" id="1123397"/>
    <lineage>
        <taxon>Bacteria</taxon>
        <taxon>Pseudomonadati</taxon>
        <taxon>Pseudomonadota</taxon>
        <taxon>Gammaproteobacteria</taxon>
        <taxon>Thiohalospirales</taxon>
        <taxon>Thiohalospiraceae</taxon>
        <taxon>Thiohalospira</taxon>
    </lineage>
</organism>
<comment type="catalytic activity">
    <reaction evidence="1">
        <text>(7,8-dihydropterin-6-yl)methyl diphosphate + 4-aminobenzoate = 7,8-dihydropteroate + diphosphate</text>
        <dbReference type="Rhea" id="RHEA:19949"/>
        <dbReference type="ChEBI" id="CHEBI:17836"/>
        <dbReference type="ChEBI" id="CHEBI:17839"/>
        <dbReference type="ChEBI" id="CHEBI:33019"/>
        <dbReference type="ChEBI" id="CHEBI:72950"/>
        <dbReference type="EC" id="2.5.1.15"/>
    </reaction>
</comment>
<evidence type="ECO:0000256" key="1">
    <source>
        <dbReference type="ARBA" id="ARBA00000012"/>
    </source>
</evidence>
<dbReference type="AlphaFoldDB" id="A0A1I1VS92"/>
<comment type="cofactor">
    <cofactor evidence="2 14">
        <name>Mg(2+)</name>
        <dbReference type="ChEBI" id="CHEBI:18420"/>
    </cofactor>
</comment>
<dbReference type="EMBL" id="FOMJ01000010">
    <property type="protein sequence ID" value="SFD85694.1"/>
    <property type="molecule type" value="Genomic_DNA"/>
</dbReference>
<dbReference type="Proteomes" id="UP000198611">
    <property type="component" value="Unassembled WGS sequence"/>
</dbReference>
<proteinExistence type="inferred from homology"/>
<evidence type="ECO:0000256" key="11">
    <source>
        <dbReference type="ARBA" id="ARBA00022909"/>
    </source>
</evidence>
<keyword evidence="8 14" id="KW-0808">Transferase</keyword>
<dbReference type="PROSITE" id="PS50972">
    <property type="entry name" value="PTERIN_BINDING"/>
    <property type="match status" value="1"/>
</dbReference>
<dbReference type="GO" id="GO:0004156">
    <property type="term" value="F:dihydropteroate synthase activity"/>
    <property type="evidence" value="ECO:0007669"/>
    <property type="project" value="UniProtKB-EC"/>
</dbReference>
<dbReference type="Pfam" id="PF00809">
    <property type="entry name" value="Pterin_bind"/>
    <property type="match status" value="1"/>
</dbReference>
<dbReference type="STRING" id="1123397.SAMN05660831_02461"/>
<dbReference type="CDD" id="cd00739">
    <property type="entry name" value="DHPS"/>
    <property type="match status" value="1"/>
</dbReference>
<reference evidence="16 17" key="1">
    <citation type="submission" date="2016-10" db="EMBL/GenBank/DDBJ databases">
        <authorList>
            <person name="de Groot N.N."/>
        </authorList>
    </citation>
    <scope>NUCLEOTIDE SEQUENCE [LARGE SCALE GENOMIC DNA]</scope>
    <source>
        <strain evidence="16 17">HL3</strain>
    </source>
</reference>
<gene>
    <name evidence="16" type="ORF">SAMN05660831_02461</name>
</gene>
<dbReference type="EC" id="2.5.1.15" evidence="6 14"/>
<dbReference type="InterPro" id="IPR006390">
    <property type="entry name" value="DHP_synth_dom"/>
</dbReference>
<dbReference type="GO" id="GO:0046654">
    <property type="term" value="P:tetrahydrofolate biosynthetic process"/>
    <property type="evidence" value="ECO:0007669"/>
    <property type="project" value="UniProtKB-UniPathway"/>
</dbReference>
<keyword evidence="10 14" id="KW-0460">Magnesium</keyword>
<dbReference type="GO" id="GO:0005829">
    <property type="term" value="C:cytosol"/>
    <property type="evidence" value="ECO:0007669"/>
    <property type="project" value="TreeGrafter"/>
</dbReference>
<dbReference type="PROSITE" id="PS00793">
    <property type="entry name" value="DHPS_2"/>
    <property type="match status" value="1"/>
</dbReference>
<dbReference type="Gene3D" id="3.20.20.20">
    <property type="entry name" value="Dihydropteroate synthase-like"/>
    <property type="match status" value="1"/>
</dbReference>
<dbReference type="GO" id="GO:0046656">
    <property type="term" value="P:folic acid biosynthetic process"/>
    <property type="evidence" value="ECO:0007669"/>
    <property type="project" value="UniProtKB-KW"/>
</dbReference>
<keyword evidence="11 14" id="KW-0289">Folate biosynthesis</keyword>
<evidence type="ECO:0000256" key="9">
    <source>
        <dbReference type="ARBA" id="ARBA00022723"/>
    </source>
</evidence>
<evidence type="ECO:0000256" key="12">
    <source>
        <dbReference type="ARBA" id="ARBA00030193"/>
    </source>
</evidence>